<evidence type="ECO:0000313" key="2">
    <source>
        <dbReference type="EMBL" id="SCL64287.1"/>
    </source>
</evidence>
<dbReference type="AlphaFoldDB" id="A0A1C6VDR4"/>
<keyword evidence="1" id="KW-0812">Transmembrane</keyword>
<dbReference type="Proteomes" id="UP000199001">
    <property type="component" value="Unassembled WGS sequence"/>
</dbReference>
<reference evidence="3" key="1">
    <citation type="submission" date="2016-06" db="EMBL/GenBank/DDBJ databases">
        <authorList>
            <person name="Varghese N."/>
            <person name="Submissions Spin"/>
        </authorList>
    </citation>
    <scope>NUCLEOTIDE SEQUENCE [LARGE SCALE GENOMIC DNA]</scope>
    <source>
        <strain evidence="3">DSM 43903</strain>
    </source>
</reference>
<sequence>MLAAVVVAAGWSGLLLVVGGRVVPGWALGGVLLVASWTLALFRRRVRASASGPAARAHRSRWALTLLTVLTAAGSALGGLNDLSTTYHVLTPDGPGGCRAVARETAFLFAGSGAVYEVGRVGIGRRVGSWTADDGYRPIAAGTYELTWGADSGVLNVSGRSGDPVWPALHKIGC</sequence>
<proteinExistence type="predicted"/>
<evidence type="ECO:0000256" key="1">
    <source>
        <dbReference type="SAM" id="Phobius"/>
    </source>
</evidence>
<gene>
    <name evidence="2" type="ORF">GA0070606_3942</name>
</gene>
<dbReference type="EMBL" id="FMHZ01000002">
    <property type="protein sequence ID" value="SCL64287.1"/>
    <property type="molecule type" value="Genomic_DNA"/>
</dbReference>
<name>A0A1C6VDR4_9ACTN</name>
<keyword evidence="1" id="KW-1133">Transmembrane helix</keyword>
<accession>A0A1C6VDR4</accession>
<feature type="transmembrane region" description="Helical" evidence="1">
    <location>
        <begin position="62"/>
        <end position="80"/>
    </location>
</feature>
<keyword evidence="1" id="KW-0472">Membrane</keyword>
<feature type="transmembrane region" description="Helical" evidence="1">
    <location>
        <begin position="25"/>
        <end position="42"/>
    </location>
</feature>
<keyword evidence="3" id="KW-1185">Reference proteome</keyword>
<organism evidence="2 3">
    <name type="scientific">Micromonospora citrea</name>
    <dbReference type="NCBI Taxonomy" id="47855"/>
    <lineage>
        <taxon>Bacteria</taxon>
        <taxon>Bacillati</taxon>
        <taxon>Actinomycetota</taxon>
        <taxon>Actinomycetes</taxon>
        <taxon>Micromonosporales</taxon>
        <taxon>Micromonosporaceae</taxon>
        <taxon>Micromonospora</taxon>
    </lineage>
</organism>
<evidence type="ECO:0000313" key="3">
    <source>
        <dbReference type="Proteomes" id="UP000199001"/>
    </source>
</evidence>
<protein>
    <submittedName>
        <fullName evidence="2">Uncharacterized protein</fullName>
    </submittedName>
</protein>